<keyword evidence="1" id="KW-1133">Transmembrane helix</keyword>
<keyword evidence="1" id="KW-0812">Transmembrane</keyword>
<dbReference type="PROSITE" id="PS51257">
    <property type="entry name" value="PROKAR_LIPOPROTEIN"/>
    <property type="match status" value="1"/>
</dbReference>
<sequence>MQGRIQARCTVVVPCTTAVAWFVFLFAGLGCTGPTWFCDTKPLDVAVAILVSQQQRRGDQEDQNKSRAKLVKVKGFLTRKDR</sequence>
<organism evidence="2 3">
    <name type="scientific">Vigna angularis var. angularis</name>
    <dbReference type="NCBI Taxonomy" id="157739"/>
    <lineage>
        <taxon>Eukaryota</taxon>
        <taxon>Viridiplantae</taxon>
        <taxon>Streptophyta</taxon>
        <taxon>Embryophyta</taxon>
        <taxon>Tracheophyta</taxon>
        <taxon>Spermatophyta</taxon>
        <taxon>Magnoliopsida</taxon>
        <taxon>eudicotyledons</taxon>
        <taxon>Gunneridae</taxon>
        <taxon>Pentapetalae</taxon>
        <taxon>rosids</taxon>
        <taxon>fabids</taxon>
        <taxon>Fabales</taxon>
        <taxon>Fabaceae</taxon>
        <taxon>Papilionoideae</taxon>
        <taxon>50 kb inversion clade</taxon>
        <taxon>NPAAA clade</taxon>
        <taxon>indigoferoid/millettioid clade</taxon>
        <taxon>Phaseoleae</taxon>
        <taxon>Vigna</taxon>
    </lineage>
</organism>
<keyword evidence="1" id="KW-0472">Membrane</keyword>
<dbReference type="EMBL" id="AP015034">
    <property type="protein sequence ID" value="BAT74017.1"/>
    <property type="molecule type" value="Genomic_DNA"/>
</dbReference>
<dbReference type="Proteomes" id="UP000291084">
    <property type="component" value="Chromosome 1"/>
</dbReference>
<proteinExistence type="predicted"/>
<feature type="transmembrane region" description="Helical" evidence="1">
    <location>
        <begin position="12"/>
        <end position="37"/>
    </location>
</feature>
<evidence type="ECO:0000313" key="3">
    <source>
        <dbReference type="Proteomes" id="UP000291084"/>
    </source>
</evidence>
<reference evidence="2 3" key="1">
    <citation type="journal article" date="2015" name="Sci. Rep.">
        <title>The power of single molecule real-time sequencing technology in the de novo assembly of a eukaryotic genome.</title>
        <authorList>
            <person name="Sakai H."/>
            <person name="Naito K."/>
            <person name="Ogiso-Tanaka E."/>
            <person name="Takahashi Y."/>
            <person name="Iseki K."/>
            <person name="Muto C."/>
            <person name="Satou K."/>
            <person name="Teruya K."/>
            <person name="Shiroma A."/>
            <person name="Shimoji M."/>
            <person name="Hirano T."/>
            <person name="Itoh T."/>
            <person name="Kaga A."/>
            <person name="Tomooka N."/>
        </authorList>
    </citation>
    <scope>NUCLEOTIDE SEQUENCE [LARGE SCALE GENOMIC DNA]</scope>
    <source>
        <strain evidence="3">cv. Shumari</strain>
    </source>
</reference>
<keyword evidence="3" id="KW-1185">Reference proteome</keyword>
<name>A0A0S3R0D8_PHAAN</name>
<protein>
    <submittedName>
        <fullName evidence="2">Uncharacterized protein</fullName>
    </submittedName>
</protein>
<gene>
    <name evidence="2" type="primary">Vigan.01G160000</name>
    <name evidence="2" type="ORF">VIGAN_01160000</name>
</gene>
<evidence type="ECO:0000256" key="1">
    <source>
        <dbReference type="SAM" id="Phobius"/>
    </source>
</evidence>
<accession>A0A0S3R0D8</accession>
<dbReference type="AlphaFoldDB" id="A0A0S3R0D8"/>
<evidence type="ECO:0000313" key="2">
    <source>
        <dbReference type="EMBL" id="BAT74017.1"/>
    </source>
</evidence>